<evidence type="ECO:0000256" key="4">
    <source>
        <dbReference type="ARBA" id="ARBA00023242"/>
    </source>
</evidence>
<evidence type="ECO:0000313" key="10">
    <source>
        <dbReference type="Proteomes" id="UP000789831"/>
    </source>
</evidence>
<keyword evidence="3" id="KW-0963">Cytoplasm</keyword>
<protein>
    <submittedName>
        <fullName evidence="9">10946_t:CDS:1</fullName>
    </submittedName>
</protein>
<dbReference type="InterPro" id="IPR018834">
    <property type="entry name" value="DNA/RNA-bd_Est1-type"/>
</dbReference>
<keyword evidence="4" id="KW-0539">Nucleus</keyword>
<evidence type="ECO:0000256" key="3">
    <source>
        <dbReference type="ARBA" id="ARBA00022490"/>
    </source>
</evidence>
<comment type="caution">
    <text evidence="9">The sequence shown here is derived from an EMBL/GenBank/DDBJ whole genome shotgun (WGS) entry which is preliminary data.</text>
</comment>
<keyword evidence="10" id="KW-1185">Reference proteome</keyword>
<dbReference type="SUPFAM" id="SSF48452">
    <property type="entry name" value="TPR-like"/>
    <property type="match status" value="1"/>
</dbReference>
<keyword evidence="5" id="KW-0175">Coiled coil</keyword>
<evidence type="ECO:0000256" key="5">
    <source>
        <dbReference type="SAM" id="Coils"/>
    </source>
</evidence>
<dbReference type="Pfam" id="PF13638">
    <property type="entry name" value="PIN_4"/>
    <property type="match status" value="1"/>
</dbReference>
<dbReference type="Pfam" id="PF10373">
    <property type="entry name" value="EST1_DNA_bind"/>
    <property type="match status" value="1"/>
</dbReference>
<sequence length="759" mass="88103">MSTNVNEERKRLKELLTEATELEKEFKKQELLKRRAKSAESAAESEQEAEFLRHSLKDVYEDILLTDLKFAIENNIEEKLWRNIFYGHVEELRQKLRKIKSEKISDDHQAAYLELCRYLDLGTGFYHTLINNLKIRENIDLDRIGIDLFKKATNGEIKNRSPSSPTISKIRKQELAAECIQRCLIYLGDFARYRENVIAAAGERRWEFARQFYIKAARIGCNYGKAQGQLAVLAAYSNKDLDVVYWYSLSLATKQPSPIAADNLKTFYTKFQQSENTRVTISPLPEVDEFTRRFLSIHRLLLDEDIVGLKQKAAEIAELKDRFEHLINSPSDSNSNLGIILKKIILILIFTYWDYRNGAVPDRIIELRHAQIAIISIGIGFSIHVLDHLYNALMNLVNGENECSLQNSMTECLPAVILWCEYLGLSFESFLQFYTFSKSVEKEGDMLVSQLLTNLTDFAKSLAKTLNHSRLQKILGDITNHHLNEFALYSLPEDLEFLGIIPLRPLQQNLRFNIGAVNDPFRTRMARLYNFVKRLTESKSFEILEFNEKMGQFAFVDEEAKKKERRRVMQLMAERRLQEQVTSLEQNLQKMVVPVRVISKPSSPVKQKLPTKQCVIDITVVLNHLKLVRKWTSEAKCNVVIPLEVIDSLDSIKKGDNQENARAREAIRFLDQQFQKRQDIPNDEQPHQQYYGSHFFIRAQKVNEKITPWDKNYRPLLSCVIYYYRVAKIEDVVLVTDDSQLTNYAKMFKLPVCSPLSNN</sequence>
<dbReference type="Pfam" id="PF10374">
    <property type="entry name" value="EST1"/>
    <property type="match status" value="1"/>
</dbReference>
<evidence type="ECO:0000259" key="7">
    <source>
        <dbReference type="Pfam" id="PF10374"/>
    </source>
</evidence>
<dbReference type="InterPro" id="IPR019458">
    <property type="entry name" value="Est1-like_N"/>
</dbReference>
<dbReference type="GO" id="GO:0070034">
    <property type="term" value="F:telomerase RNA binding"/>
    <property type="evidence" value="ECO:0007669"/>
    <property type="project" value="TreeGrafter"/>
</dbReference>
<dbReference type="EMBL" id="CAJVPL010000939">
    <property type="protein sequence ID" value="CAG8541773.1"/>
    <property type="molecule type" value="Genomic_DNA"/>
</dbReference>
<dbReference type="InterPro" id="IPR002716">
    <property type="entry name" value="PIN_dom"/>
</dbReference>
<evidence type="ECO:0000256" key="2">
    <source>
        <dbReference type="ARBA" id="ARBA00004496"/>
    </source>
</evidence>
<dbReference type="Gene3D" id="3.40.50.1010">
    <property type="entry name" value="5'-nuclease"/>
    <property type="match status" value="1"/>
</dbReference>
<feature type="domain" description="Telomerase activating protein Est1-like N-terminal" evidence="7">
    <location>
        <begin position="76"/>
        <end position="196"/>
    </location>
</feature>
<dbReference type="InterPro" id="IPR011990">
    <property type="entry name" value="TPR-like_helical_dom_sf"/>
</dbReference>
<evidence type="ECO:0000259" key="6">
    <source>
        <dbReference type="Pfam" id="PF10373"/>
    </source>
</evidence>
<gene>
    <name evidence="9" type="ORF">AGERDE_LOCUS6221</name>
</gene>
<evidence type="ECO:0000313" key="9">
    <source>
        <dbReference type="EMBL" id="CAG8541773.1"/>
    </source>
</evidence>
<accession>A0A9N9FK16</accession>
<comment type="subcellular location">
    <subcellularLocation>
        <location evidence="2">Cytoplasm</location>
    </subcellularLocation>
    <subcellularLocation>
        <location evidence="1">Nucleus</location>
    </subcellularLocation>
</comment>
<organism evidence="9 10">
    <name type="scientific">Ambispora gerdemannii</name>
    <dbReference type="NCBI Taxonomy" id="144530"/>
    <lineage>
        <taxon>Eukaryota</taxon>
        <taxon>Fungi</taxon>
        <taxon>Fungi incertae sedis</taxon>
        <taxon>Mucoromycota</taxon>
        <taxon>Glomeromycotina</taxon>
        <taxon>Glomeromycetes</taxon>
        <taxon>Archaeosporales</taxon>
        <taxon>Ambisporaceae</taxon>
        <taxon>Ambispora</taxon>
    </lineage>
</organism>
<dbReference type="InterPro" id="IPR045153">
    <property type="entry name" value="Est1/Ebs1-like"/>
</dbReference>
<evidence type="ECO:0000259" key="8">
    <source>
        <dbReference type="Pfam" id="PF13638"/>
    </source>
</evidence>
<dbReference type="PANTHER" id="PTHR15696">
    <property type="entry name" value="SMG-7 SUPPRESSOR WITH MORPHOLOGICAL EFFECT ON GENITALIA PROTEIN 7"/>
    <property type="match status" value="1"/>
</dbReference>
<feature type="coiled-coil region" evidence="5">
    <location>
        <begin position="2"/>
        <end position="49"/>
    </location>
</feature>
<dbReference type="PANTHER" id="PTHR15696:SF0">
    <property type="entry name" value="TELOMERASE-BINDING PROTEIN EST1A"/>
    <property type="match status" value="1"/>
</dbReference>
<dbReference type="GO" id="GO:0005737">
    <property type="term" value="C:cytoplasm"/>
    <property type="evidence" value="ECO:0007669"/>
    <property type="project" value="UniProtKB-SubCell"/>
</dbReference>
<feature type="domain" description="PIN" evidence="8">
    <location>
        <begin position="614"/>
        <end position="753"/>
    </location>
</feature>
<dbReference type="AlphaFoldDB" id="A0A9N9FK16"/>
<dbReference type="Proteomes" id="UP000789831">
    <property type="component" value="Unassembled WGS sequence"/>
</dbReference>
<feature type="domain" description="DNA/RNA-binding" evidence="6">
    <location>
        <begin position="209"/>
        <end position="505"/>
    </location>
</feature>
<dbReference type="GO" id="GO:0005697">
    <property type="term" value="C:telomerase holoenzyme complex"/>
    <property type="evidence" value="ECO:0007669"/>
    <property type="project" value="TreeGrafter"/>
</dbReference>
<dbReference type="OrthoDB" id="69928at2759"/>
<dbReference type="GO" id="GO:0000184">
    <property type="term" value="P:nuclear-transcribed mRNA catabolic process, nonsense-mediated decay"/>
    <property type="evidence" value="ECO:0007669"/>
    <property type="project" value="TreeGrafter"/>
</dbReference>
<dbReference type="Gene3D" id="1.25.40.10">
    <property type="entry name" value="Tetratricopeptide repeat domain"/>
    <property type="match status" value="1"/>
</dbReference>
<name>A0A9N9FK16_9GLOM</name>
<evidence type="ECO:0000256" key="1">
    <source>
        <dbReference type="ARBA" id="ARBA00004123"/>
    </source>
</evidence>
<reference evidence="9" key="1">
    <citation type="submission" date="2021-06" db="EMBL/GenBank/DDBJ databases">
        <authorList>
            <person name="Kallberg Y."/>
            <person name="Tangrot J."/>
            <person name="Rosling A."/>
        </authorList>
    </citation>
    <scope>NUCLEOTIDE SEQUENCE</scope>
    <source>
        <strain evidence="9">MT106</strain>
    </source>
</reference>
<dbReference type="GO" id="GO:0042162">
    <property type="term" value="F:telomeric DNA binding"/>
    <property type="evidence" value="ECO:0007669"/>
    <property type="project" value="TreeGrafter"/>
</dbReference>
<proteinExistence type="predicted"/>